<reference evidence="3 4" key="1">
    <citation type="submission" date="2019-03" db="EMBL/GenBank/DDBJ databases">
        <authorList>
            <person name="Gaulin E."/>
            <person name="Dumas B."/>
        </authorList>
    </citation>
    <scope>NUCLEOTIDE SEQUENCE [LARGE SCALE GENOMIC DNA]</scope>
    <source>
        <strain evidence="3">CBS 568.67</strain>
    </source>
</reference>
<dbReference type="AlphaFoldDB" id="A0A485LBU6"/>
<keyword evidence="1" id="KW-0472">Membrane</keyword>
<evidence type="ECO:0000256" key="1">
    <source>
        <dbReference type="SAM" id="Phobius"/>
    </source>
</evidence>
<dbReference type="OrthoDB" id="73640at2759"/>
<evidence type="ECO:0000313" key="2">
    <source>
        <dbReference type="EMBL" id="KAF0689553.1"/>
    </source>
</evidence>
<dbReference type="EMBL" id="CAADRA010006458">
    <property type="protein sequence ID" value="VFT95735.1"/>
    <property type="molecule type" value="Genomic_DNA"/>
</dbReference>
<feature type="transmembrane region" description="Helical" evidence="1">
    <location>
        <begin position="56"/>
        <end position="75"/>
    </location>
</feature>
<evidence type="ECO:0000313" key="3">
    <source>
        <dbReference type="EMBL" id="VFT95735.1"/>
    </source>
</evidence>
<keyword evidence="1" id="KW-1133">Transmembrane helix</keyword>
<feature type="transmembrane region" description="Helical" evidence="1">
    <location>
        <begin position="139"/>
        <end position="164"/>
    </location>
</feature>
<keyword evidence="4" id="KW-1185">Reference proteome</keyword>
<organism evidence="3 4">
    <name type="scientific">Aphanomyces stellatus</name>
    <dbReference type="NCBI Taxonomy" id="120398"/>
    <lineage>
        <taxon>Eukaryota</taxon>
        <taxon>Sar</taxon>
        <taxon>Stramenopiles</taxon>
        <taxon>Oomycota</taxon>
        <taxon>Saprolegniomycetes</taxon>
        <taxon>Saprolegniales</taxon>
        <taxon>Verrucalvaceae</taxon>
        <taxon>Aphanomyces</taxon>
    </lineage>
</organism>
<accession>A0A485LBU6</accession>
<evidence type="ECO:0000313" key="4">
    <source>
        <dbReference type="Proteomes" id="UP000332933"/>
    </source>
</evidence>
<name>A0A485LBU6_9STRA</name>
<keyword evidence="1" id="KW-0812">Transmembrane</keyword>
<gene>
    <name evidence="3" type="primary">Aste57867_19010</name>
    <name evidence="2" type="ORF">As57867_018946</name>
    <name evidence="3" type="ORF">ASTE57867_19010</name>
</gene>
<reference evidence="2" key="2">
    <citation type="submission" date="2019-06" db="EMBL/GenBank/DDBJ databases">
        <title>Genomics analysis of Aphanomyces spp. identifies a new class of oomycete effector associated with host adaptation.</title>
        <authorList>
            <person name="Gaulin E."/>
        </authorList>
    </citation>
    <scope>NUCLEOTIDE SEQUENCE</scope>
    <source>
        <strain evidence="2">CBS 578.67</strain>
    </source>
</reference>
<dbReference type="EMBL" id="VJMH01006437">
    <property type="protein sequence ID" value="KAF0689553.1"/>
    <property type="molecule type" value="Genomic_DNA"/>
</dbReference>
<proteinExistence type="predicted"/>
<sequence length="228" mass="24193">MFKYKDLFIFTVLYEPSAKAMATEGTTAHPPPTTAPPAAGSQLTLLEWAEKESLKILGGISVTAGILTGGFILGLQRQKAKARIDPEKEQRKMKKGTKLMATPALKTVAPSAAASITWWERALGVKSAAMLPGEAARSAFLGGTILATAGCSVLILAIAASMGVSSYGEFHDKMSKSVPRFRQNVINFFGIVPKAGPTPAQLEQERAELDLLDTMFDEAATDTTSSSS</sequence>
<dbReference type="Proteomes" id="UP000332933">
    <property type="component" value="Unassembled WGS sequence"/>
</dbReference>
<protein>
    <submittedName>
        <fullName evidence="3">Aste57867_19010 protein</fullName>
    </submittedName>
</protein>